<dbReference type="RefSeq" id="XP_033459186.1">
    <property type="nucleotide sequence ID" value="XM_033599833.1"/>
</dbReference>
<reference evidence="2" key="1">
    <citation type="submission" date="2020-01" db="EMBL/GenBank/DDBJ databases">
        <authorList>
            <consortium name="DOE Joint Genome Institute"/>
            <person name="Haridas S."/>
            <person name="Albert R."/>
            <person name="Binder M."/>
            <person name="Bloem J."/>
            <person name="Labutti K."/>
            <person name="Salamov A."/>
            <person name="Andreopoulos B."/>
            <person name="Baker S.E."/>
            <person name="Barry K."/>
            <person name="Bills G."/>
            <person name="Bluhm B.H."/>
            <person name="Cannon C."/>
            <person name="Castanera R."/>
            <person name="Culley D.E."/>
            <person name="Daum C."/>
            <person name="Ezra D."/>
            <person name="Gonzalez J.B."/>
            <person name="Henrissat B."/>
            <person name="Kuo A."/>
            <person name="Liang C."/>
            <person name="Lipzen A."/>
            <person name="Lutzoni F."/>
            <person name="Magnuson J."/>
            <person name="Mondo S."/>
            <person name="Nolan M."/>
            <person name="Ohm R."/>
            <person name="Pangilinan J."/>
            <person name="Park H.-J."/>
            <person name="Ramirez L."/>
            <person name="Alfaro M."/>
            <person name="Sun H."/>
            <person name="Tritt A."/>
            <person name="Yoshinaga Y."/>
            <person name="Zwiers L.-H."/>
            <person name="Turgeon B.G."/>
            <person name="Goodwin S.B."/>
            <person name="Spatafora J.W."/>
            <person name="Crous P.W."/>
            <person name="Grigoriev I.V."/>
        </authorList>
    </citation>
    <scope>NUCLEOTIDE SEQUENCE</scope>
    <source>
        <strain evidence="2">CBS 342.82</strain>
    </source>
</reference>
<protein>
    <submittedName>
        <fullName evidence="2">Uncharacterized protein</fullName>
    </submittedName>
</protein>
<reference evidence="2" key="2">
    <citation type="submission" date="2020-04" db="EMBL/GenBank/DDBJ databases">
        <authorList>
            <consortium name="NCBI Genome Project"/>
        </authorList>
    </citation>
    <scope>NUCLEOTIDE SEQUENCE</scope>
    <source>
        <strain evidence="2">CBS 342.82</strain>
    </source>
</reference>
<reference evidence="2" key="3">
    <citation type="submission" date="2025-08" db="UniProtKB">
        <authorList>
            <consortium name="RefSeq"/>
        </authorList>
    </citation>
    <scope>IDENTIFICATION</scope>
    <source>
        <strain evidence="2">CBS 342.82</strain>
    </source>
</reference>
<dbReference type="Proteomes" id="UP000504637">
    <property type="component" value="Unplaced"/>
</dbReference>
<gene>
    <name evidence="2" type="ORF">K489DRAFT_234278</name>
</gene>
<dbReference type="AlphaFoldDB" id="A0A6J3M2A3"/>
<accession>A0A6J3M2A3</accession>
<keyword evidence="1" id="KW-1185">Reference proteome</keyword>
<proteinExistence type="predicted"/>
<evidence type="ECO:0000313" key="1">
    <source>
        <dbReference type="Proteomes" id="UP000504637"/>
    </source>
</evidence>
<organism evidence="2">
    <name type="scientific">Dissoconium aciculare CBS 342.82</name>
    <dbReference type="NCBI Taxonomy" id="1314786"/>
    <lineage>
        <taxon>Eukaryota</taxon>
        <taxon>Fungi</taxon>
        <taxon>Dikarya</taxon>
        <taxon>Ascomycota</taxon>
        <taxon>Pezizomycotina</taxon>
        <taxon>Dothideomycetes</taxon>
        <taxon>Dothideomycetidae</taxon>
        <taxon>Mycosphaerellales</taxon>
        <taxon>Dissoconiaceae</taxon>
        <taxon>Dissoconium</taxon>
    </lineage>
</organism>
<dbReference type="GeneID" id="54357632"/>
<evidence type="ECO:0000313" key="2">
    <source>
        <dbReference type="RefSeq" id="XP_033459186.1"/>
    </source>
</evidence>
<name>A0A6J3M2A3_9PEZI</name>
<sequence length="162" mass="17834">MCGRSQFAFSCFSRFHLRFSMLRECLILSKPRLRNTVSTILQKRLESLLRLPLNSLFLCHKSLASCRVSFPTISDAIEVTESHTGGAVLGASLFGTSPIKQRGTIFAPVKSSQISIAFEEEMKSIHFGANSNVARDTVAVVLGHSNGARLHIFACLCYSMCC</sequence>